<name>A0A2T7NL14_POMCA</name>
<comment type="caution">
    <text evidence="2">The sequence shown here is derived from an EMBL/GenBank/DDBJ whole genome shotgun (WGS) entry which is preliminary data.</text>
</comment>
<evidence type="ECO:0000313" key="3">
    <source>
        <dbReference type="Proteomes" id="UP000245119"/>
    </source>
</evidence>
<protein>
    <submittedName>
        <fullName evidence="2">Uncharacterized protein</fullName>
    </submittedName>
</protein>
<proteinExistence type="predicted"/>
<feature type="compositionally biased region" description="Basic and acidic residues" evidence="1">
    <location>
        <begin position="127"/>
        <end position="138"/>
    </location>
</feature>
<dbReference type="PANTHER" id="PTHR24024:SF18">
    <property type="entry name" value="SHORT-CHAIN COLLAGEN C4-LIKE"/>
    <property type="match status" value="1"/>
</dbReference>
<dbReference type="EMBL" id="PZQS01000011">
    <property type="protein sequence ID" value="PVD21858.1"/>
    <property type="molecule type" value="Genomic_DNA"/>
</dbReference>
<keyword evidence="3" id="KW-1185">Reference proteome</keyword>
<gene>
    <name evidence="2" type="ORF">C0Q70_17660</name>
</gene>
<organism evidence="2 3">
    <name type="scientific">Pomacea canaliculata</name>
    <name type="common">Golden apple snail</name>
    <dbReference type="NCBI Taxonomy" id="400727"/>
    <lineage>
        <taxon>Eukaryota</taxon>
        <taxon>Metazoa</taxon>
        <taxon>Spiralia</taxon>
        <taxon>Lophotrochozoa</taxon>
        <taxon>Mollusca</taxon>
        <taxon>Gastropoda</taxon>
        <taxon>Caenogastropoda</taxon>
        <taxon>Architaenioglossa</taxon>
        <taxon>Ampullarioidea</taxon>
        <taxon>Ampullariidae</taxon>
        <taxon>Pomacea</taxon>
    </lineage>
</organism>
<feature type="region of interest" description="Disordered" evidence="1">
    <location>
        <begin position="98"/>
        <end position="138"/>
    </location>
</feature>
<reference evidence="2 3" key="1">
    <citation type="submission" date="2018-04" db="EMBL/GenBank/DDBJ databases">
        <title>The genome of golden apple snail Pomacea canaliculata provides insight into stress tolerance and invasive adaptation.</title>
        <authorList>
            <person name="Liu C."/>
            <person name="Liu B."/>
            <person name="Ren Y."/>
            <person name="Zhang Y."/>
            <person name="Wang H."/>
            <person name="Li S."/>
            <person name="Jiang F."/>
            <person name="Yin L."/>
            <person name="Zhang G."/>
            <person name="Qian W."/>
            <person name="Fan W."/>
        </authorList>
    </citation>
    <scope>NUCLEOTIDE SEQUENCE [LARGE SCALE GENOMIC DNA]</scope>
    <source>
        <strain evidence="2">SZHN2017</strain>
        <tissue evidence="2">Muscle</tissue>
    </source>
</reference>
<dbReference type="PANTHER" id="PTHR24024">
    <property type="entry name" value="PULMONARY SURFACTANT-ASSOCIATED PROTEIN A"/>
    <property type="match status" value="1"/>
</dbReference>
<dbReference type="Proteomes" id="UP000245119">
    <property type="component" value="Linkage Group LG11"/>
</dbReference>
<dbReference type="InterPro" id="IPR051077">
    <property type="entry name" value="Ca-dependent_lectin"/>
</dbReference>
<evidence type="ECO:0000256" key="1">
    <source>
        <dbReference type="SAM" id="MobiDB-lite"/>
    </source>
</evidence>
<dbReference type="GO" id="GO:0005615">
    <property type="term" value="C:extracellular space"/>
    <property type="evidence" value="ECO:0007669"/>
    <property type="project" value="TreeGrafter"/>
</dbReference>
<dbReference type="AlphaFoldDB" id="A0A2T7NL14"/>
<sequence>MVADVRAELQESVSSTRSELQSGFVAAQSGLQNTVSSIQADMMSSSAQVQKELASLRAEIPGSVLALQSDLQADLAAVGVQCRDNIPAFTVCCRQRSHTLQPRSRRRGGAEGGRDLGAILRARRGKKDPEANKQKVDGETRQVRELVQSSVAALRVQIENLAADVIANVTELVSALESKVDGTAPKRRPMDDSPLTTIDERNKLLSKLVQNLTATRDQLLSAGKAGVGGWSSSYIRWGRSECPNGSEIVYRGFVGGSSYDSDGAAANRLCLTATPRPSDITGARTYIYGAEYKFAEHHDMDVVCAVCRARLAVTVMVPGTDVCPEGWTLQYAGHLTAGMVGHRAASEYLCLDANPEHRPGSHESRNGALFYYVFAQCGSLPCPPYTNMYLTCAVCSR</sequence>
<accession>A0A2T7NL14</accession>
<evidence type="ECO:0000313" key="2">
    <source>
        <dbReference type="EMBL" id="PVD21858.1"/>
    </source>
</evidence>